<feature type="domain" description="Tyr recombinase" evidence="5">
    <location>
        <begin position="223"/>
        <end position="306"/>
    </location>
</feature>
<feature type="domain" description="Core-binding (CB)" evidence="6">
    <location>
        <begin position="119"/>
        <end position="200"/>
    </location>
</feature>
<evidence type="ECO:0000259" key="6">
    <source>
        <dbReference type="PROSITE" id="PS51900"/>
    </source>
</evidence>
<dbReference type="GO" id="GO:0006310">
    <property type="term" value="P:DNA recombination"/>
    <property type="evidence" value="ECO:0007669"/>
    <property type="project" value="UniProtKB-KW"/>
</dbReference>
<evidence type="ECO:0000313" key="7">
    <source>
        <dbReference type="EMBL" id="ASJ71654.1"/>
    </source>
</evidence>
<keyword evidence="3" id="KW-0233">DNA recombination</keyword>
<reference evidence="7 8" key="1">
    <citation type="submission" date="2016-12" db="EMBL/GenBank/DDBJ databases">
        <authorList>
            <person name="Song W.-J."/>
            <person name="Kurnit D.M."/>
        </authorList>
    </citation>
    <scope>NUCLEOTIDE SEQUENCE [LARGE SCALE GENOMIC DNA]</scope>
    <source>
        <strain evidence="7 8">IMCC3135</strain>
    </source>
</reference>
<keyword evidence="8" id="KW-1185">Reference proteome</keyword>
<dbReference type="InterPro" id="IPR002104">
    <property type="entry name" value="Integrase_catalytic"/>
</dbReference>
<dbReference type="RefSeq" id="WP_088917065.1">
    <property type="nucleotide sequence ID" value="NZ_CP018632.1"/>
</dbReference>
<proteinExistence type="predicted"/>
<dbReference type="Pfam" id="PF00589">
    <property type="entry name" value="Phage_integrase"/>
    <property type="match status" value="1"/>
</dbReference>
<evidence type="ECO:0000259" key="5">
    <source>
        <dbReference type="PROSITE" id="PS51898"/>
    </source>
</evidence>
<dbReference type="GO" id="GO:0015074">
    <property type="term" value="P:DNA integration"/>
    <property type="evidence" value="ECO:0007669"/>
    <property type="project" value="UniProtKB-KW"/>
</dbReference>
<dbReference type="PROSITE" id="PS51900">
    <property type="entry name" value="CB"/>
    <property type="match status" value="1"/>
</dbReference>
<dbReference type="InterPro" id="IPR044068">
    <property type="entry name" value="CB"/>
</dbReference>
<dbReference type="PROSITE" id="PS51898">
    <property type="entry name" value="TYR_RECOMBINASE"/>
    <property type="match status" value="1"/>
</dbReference>
<evidence type="ECO:0000256" key="1">
    <source>
        <dbReference type="ARBA" id="ARBA00022908"/>
    </source>
</evidence>
<name>A0A2Z2NWW8_9GAMM</name>
<dbReference type="EMBL" id="CP018632">
    <property type="protein sequence ID" value="ASJ71654.1"/>
    <property type="molecule type" value="Genomic_DNA"/>
</dbReference>
<dbReference type="AlphaFoldDB" id="A0A2Z2NWW8"/>
<dbReference type="OrthoDB" id="6388170at2"/>
<organism evidence="7 8">
    <name type="scientific">Granulosicoccus antarcticus IMCC3135</name>
    <dbReference type="NCBI Taxonomy" id="1192854"/>
    <lineage>
        <taxon>Bacteria</taxon>
        <taxon>Pseudomonadati</taxon>
        <taxon>Pseudomonadota</taxon>
        <taxon>Gammaproteobacteria</taxon>
        <taxon>Chromatiales</taxon>
        <taxon>Granulosicoccaceae</taxon>
        <taxon>Granulosicoccus</taxon>
    </lineage>
</organism>
<dbReference type="Gene3D" id="1.10.150.130">
    <property type="match status" value="1"/>
</dbReference>
<evidence type="ECO:0000313" key="8">
    <source>
        <dbReference type="Proteomes" id="UP000250079"/>
    </source>
</evidence>
<dbReference type="InterPro" id="IPR010998">
    <property type="entry name" value="Integrase_recombinase_N"/>
</dbReference>
<dbReference type="SUPFAM" id="SSF56349">
    <property type="entry name" value="DNA breaking-rejoining enzymes"/>
    <property type="match status" value="1"/>
</dbReference>
<dbReference type="Proteomes" id="UP000250079">
    <property type="component" value="Chromosome"/>
</dbReference>
<sequence>MLNNHVTSTVTLSRLNSTRCSPHLDGYTDWLVARRYTAATIELFLFGIIPLGQWLTQHDMPVSSFDHRALEAFRCDRDSIGQWRHTGGRRTVKAAFVGARRFHEYLVIKGHVESTPSASSLPKLLEDFAHWLQIHKGTRVVTVENHIYYLRKFVASLGDKPDAYDAIAVRGYLQTIAKRYPMPTTKATFGSVRVFLRYLVAAGLVTSSLPEAIPVIRDMRLASLPQYIVADDIKKLIDSCDCMPLTARRDRAVLLILARLALRASDVAMLNITDVDWRGARLRVGGKNRQQCWLPLPQDVGDALVG</sequence>
<dbReference type="Gene3D" id="1.10.443.10">
    <property type="entry name" value="Intergrase catalytic core"/>
    <property type="match status" value="1"/>
</dbReference>
<keyword evidence="1" id="KW-0229">DNA integration</keyword>
<dbReference type="GO" id="GO:0003677">
    <property type="term" value="F:DNA binding"/>
    <property type="evidence" value="ECO:0007669"/>
    <property type="project" value="UniProtKB-UniRule"/>
</dbReference>
<evidence type="ECO:0000256" key="2">
    <source>
        <dbReference type="ARBA" id="ARBA00023125"/>
    </source>
</evidence>
<keyword evidence="2 4" id="KW-0238">DNA-binding</keyword>
<evidence type="ECO:0000256" key="3">
    <source>
        <dbReference type="ARBA" id="ARBA00023172"/>
    </source>
</evidence>
<dbReference type="InterPro" id="IPR013762">
    <property type="entry name" value="Integrase-like_cat_sf"/>
</dbReference>
<protein>
    <submittedName>
        <fullName evidence="7">Tyrosine recombinase XerC</fullName>
    </submittedName>
</protein>
<evidence type="ECO:0000256" key="4">
    <source>
        <dbReference type="PROSITE-ProRule" id="PRU01248"/>
    </source>
</evidence>
<accession>A0A2Z2NWW8</accession>
<dbReference type="InterPro" id="IPR011010">
    <property type="entry name" value="DNA_brk_join_enz"/>
</dbReference>
<gene>
    <name evidence="7" type="primary">xerC_4</name>
    <name evidence="7" type="ORF">IMCC3135_07745</name>
</gene>
<dbReference type="KEGG" id="gai:IMCC3135_07745"/>